<keyword evidence="4" id="KW-0804">Transcription</keyword>
<evidence type="ECO:0000313" key="7">
    <source>
        <dbReference type="Proteomes" id="UP000002012"/>
    </source>
</evidence>
<dbReference type="SUPFAM" id="SSF53850">
    <property type="entry name" value="Periplasmic binding protein-like II"/>
    <property type="match status" value="1"/>
</dbReference>
<dbReference type="PROSITE" id="PS50931">
    <property type="entry name" value="HTH_LYSR"/>
    <property type="match status" value="1"/>
</dbReference>
<evidence type="ECO:0000259" key="5">
    <source>
        <dbReference type="PROSITE" id="PS50931"/>
    </source>
</evidence>
<dbReference type="STRING" id="522772.Dacet_1142"/>
<dbReference type="SUPFAM" id="SSF46785">
    <property type="entry name" value="Winged helix' DNA-binding domain"/>
    <property type="match status" value="1"/>
</dbReference>
<dbReference type="PANTHER" id="PTHR30126:SF40">
    <property type="entry name" value="HTH-TYPE TRANSCRIPTIONAL REGULATOR GLTR"/>
    <property type="match status" value="1"/>
</dbReference>
<dbReference type="FunCoup" id="D4H7B5">
    <property type="interactions" value="49"/>
</dbReference>
<dbReference type="EMBL" id="CP001968">
    <property type="protein sequence ID" value="ADD67914.1"/>
    <property type="molecule type" value="Genomic_DNA"/>
</dbReference>
<dbReference type="Pfam" id="PF03466">
    <property type="entry name" value="LysR_substrate"/>
    <property type="match status" value="1"/>
</dbReference>
<dbReference type="PaxDb" id="522772-Dacet_1142"/>
<dbReference type="Pfam" id="PF00126">
    <property type="entry name" value="HTH_1"/>
    <property type="match status" value="1"/>
</dbReference>
<keyword evidence="3" id="KW-0238">DNA-binding</keyword>
<dbReference type="GO" id="GO:0000976">
    <property type="term" value="F:transcription cis-regulatory region binding"/>
    <property type="evidence" value="ECO:0007669"/>
    <property type="project" value="TreeGrafter"/>
</dbReference>
<reference evidence="6 7" key="1">
    <citation type="journal article" date="2010" name="Stand. Genomic Sci.">
        <title>Complete genome sequence of Denitrovibrio acetiphilus type strain (N2460).</title>
        <authorList>
            <person name="Kiss H."/>
            <person name="Lang E."/>
            <person name="Lapidus A."/>
            <person name="Copeland A."/>
            <person name="Nolan M."/>
            <person name="Glavina Del Rio T."/>
            <person name="Chen F."/>
            <person name="Lucas S."/>
            <person name="Tice H."/>
            <person name="Cheng J.F."/>
            <person name="Han C."/>
            <person name="Goodwin L."/>
            <person name="Pitluck S."/>
            <person name="Liolios K."/>
            <person name="Pati A."/>
            <person name="Ivanova N."/>
            <person name="Mavromatis K."/>
            <person name="Chen A."/>
            <person name="Palaniappan K."/>
            <person name="Land M."/>
            <person name="Hauser L."/>
            <person name="Chang Y.J."/>
            <person name="Jeffries C.D."/>
            <person name="Detter J.C."/>
            <person name="Brettin T."/>
            <person name="Spring S."/>
            <person name="Rohde M."/>
            <person name="Goker M."/>
            <person name="Woyke T."/>
            <person name="Bristow J."/>
            <person name="Eisen J.A."/>
            <person name="Markowitz V."/>
            <person name="Hugenholtz P."/>
            <person name="Kyrpides N.C."/>
            <person name="Klenk H.P."/>
        </authorList>
    </citation>
    <scope>NUCLEOTIDE SEQUENCE [LARGE SCALE GENOMIC DNA]</scope>
    <source>
        <strain evidence="7">DSM 12809 / NBRC 114555 / N2460</strain>
    </source>
</reference>
<dbReference type="Gene3D" id="3.40.190.10">
    <property type="entry name" value="Periplasmic binding protein-like II"/>
    <property type="match status" value="1"/>
</dbReference>
<dbReference type="PRINTS" id="PR00039">
    <property type="entry name" value="HTHLYSR"/>
</dbReference>
<dbReference type="eggNOG" id="COG0583">
    <property type="taxonomic scope" value="Bacteria"/>
</dbReference>
<evidence type="ECO:0000313" key="6">
    <source>
        <dbReference type="EMBL" id="ADD67914.1"/>
    </source>
</evidence>
<proteinExistence type="inferred from homology"/>
<dbReference type="InterPro" id="IPR036390">
    <property type="entry name" value="WH_DNA-bd_sf"/>
</dbReference>
<dbReference type="InterPro" id="IPR005119">
    <property type="entry name" value="LysR_subst-bd"/>
</dbReference>
<evidence type="ECO:0000256" key="4">
    <source>
        <dbReference type="ARBA" id="ARBA00023163"/>
    </source>
</evidence>
<dbReference type="InterPro" id="IPR036388">
    <property type="entry name" value="WH-like_DNA-bd_sf"/>
</dbReference>
<accession>D4H7B5</accession>
<dbReference type="RefSeq" id="WP_013010436.1">
    <property type="nucleotide sequence ID" value="NC_013943.1"/>
</dbReference>
<dbReference type="HOGENOM" id="CLU_039613_6_1_0"/>
<dbReference type="OrthoDB" id="464481at2"/>
<dbReference type="Proteomes" id="UP000002012">
    <property type="component" value="Chromosome"/>
</dbReference>
<dbReference type="InParanoid" id="D4H7B5"/>
<dbReference type="KEGG" id="dap:Dacet_1142"/>
<dbReference type="FunFam" id="1.10.10.10:FF:000001">
    <property type="entry name" value="LysR family transcriptional regulator"/>
    <property type="match status" value="1"/>
</dbReference>
<keyword evidence="2" id="KW-0805">Transcription regulation</keyword>
<dbReference type="PANTHER" id="PTHR30126">
    <property type="entry name" value="HTH-TYPE TRANSCRIPTIONAL REGULATOR"/>
    <property type="match status" value="1"/>
</dbReference>
<dbReference type="Gene3D" id="3.40.190.290">
    <property type="match status" value="1"/>
</dbReference>
<comment type="similarity">
    <text evidence="1">Belongs to the LysR transcriptional regulatory family.</text>
</comment>
<feature type="domain" description="HTH lysR-type" evidence="5">
    <location>
        <begin position="1"/>
        <end position="58"/>
    </location>
</feature>
<evidence type="ECO:0000256" key="1">
    <source>
        <dbReference type="ARBA" id="ARBA00009437"/>
    </source>
</evidence>
<dbReference type="GO" id="GO:0003700">
    <property type="term" value="F:DNA-binding transcription factor activity"/>
    <property type="evidence" value="ECO:0007669"/>
    <property type="project" value="InterPro"/>
</dbReference>
<name>D4H7B5_DENA2</name>
<evidence type="ECO:0000256" key="2">
    <source>
        <dbReference type="ARBA" id="ARBA00023015"/>
    </source>
</evidence>
<gene>
    <name evidence="6" type="ordered locus">Dacet_1142</name>
</gene>
<keyword evidence="7" id="KW-1185">Reference proteome</keyword>
<dbReference type="Gene3D" id="1.10.10.10">
    <property type="entry name" value="Winged helix-like DNA-binding domain superfamily/Winged helix DNA-binding domain"/>
    <property type="match status" value="1"/>
</dbReference>
<protein>
    <submittedName>
        <fullName evidence="6">Transcriptional regulator, LysR family</fullName>
    </submittedName>
</protein>
<dbReference type="AlphaFoldDB" id="D4H7B5"/>
<dbReference type="InterPro" id="IPR000847">
    <property type="entry name" value="LysR_HTH_N"/>
</dbReference>
<sequence length="277" mass="30389">MDSSLLRVFLAVAQEGSFSGAAKKLNYVQSNVTARIKQLEEAAGHQLFYRKPRGVVLTPAGGTLIANAKEIVRRLDDAAMMMRNFGEKTGSLRIGSTESNAALRLTPALVQLHKKYPRIELQLMTGTTKAVIEELLNYNIDIAFVSGIPENSDLEVLEVYDEEMVMVEPAEGDIPDVIITFKKGCTYKEALENLMPELGYSSFRVMEFGSLETIIGCVSAGMGRTLLPLKVVESIADLKRLSLISLPDGCKKIPTCMVCRKDARPVIDLRGFGLTVV</sequence>
<evidence type="ECO:0000256" key="3">
    <source>
        <dbReference type="ARBA" id="ARBA00023125"/>
    </source>
</evidence>
<organism evidence="6 7">
    <name type="scientific">Denitrovibrio acetiphilus (strain DSM 12809 / NBRC 114555 / N2460)</name>
    <dbReference type="NCBI Taxonomy" id="522772"/>
    <lineage>
        <taxon>Bacteria</taxon>
        <taxon>Pseudomonadati</taxon>
        <taxon>Deferribacterota</taxon>
        <taxon>Deferribacteres</taxon>
        <taxon>Deferribacterales</taxon>
        <taxon>Geovibrionaceae</taxon>
        <taxon>Denitrovibrio</taxon>
    </lineage>
</organism>